<evidence type="ECO:0000313" key="2">
    <source>
        <dbReference type="Proteomes" id="UP000027208"/>
    </source>
</evidence>
<evidence type="ECO:0000313" key="1">
    <source>
        <dbReference type="EMBL" id="KDM58220.1"/>
    </source>
</evidence>
<evidence type="ECO:0008006" key="3">
    <source>
        <dbReference type="Google" id="ProtNLM"/>
    </source>
</evidence>
<comment type="caution">
    <text evidence="1">The sequence shown here is derived from an EMBL/GenBank/DDBJ whole genome shotgun (WGS) entry which is preliminary data.</text>
</comment>
<dbReference type="AlphaFoldDB" id="A0A836MN70"/>
<proteinExistence type="predicted"/>
<dbReference type="RefSeq" id="WP_031952188.1">
    <property type="nucleotide sequence ID" value="NZ_JAHKRV010000075.1"/>
</dbReference>
<accession>A0A836MN70</accession>
<organism evidence="1 2">
    <name type="scientific">Acinetobacter nosocomialis</name>
    <dbReference type="NCBI Taxonomy" id="106654"/>
    <lineage>
        <taxon>Bacteria</taxon>
        <taxon>Pseudomonadati</taxon>
        <taxon>Pseudomonadota</taxon>
        <taxon>Gammaproteobacteria</taxon>
        <taxon>Moraxellales</taxon>
        <taxon>Moraxellaceae</taxon>
        <taxon>Acinetobacter</taxon>
        <taxon>Acinetobacter calcoaceticus/baumannii complex</taxon>
    </lineage>
</organism>
<gene>
    <name evidence="1" type="ORF">AE32_00214</name>
</gene>
<name>A0A836MN70_ACINO</name>
<dbReference type="Proteomes" id="UP000027208">
    <property type="component" value="Unassembled WGS sequence"/>
</dbReference>
<sequence>MKVGTLGPALTNSEKAAEYYIFKEASNEGEVQLYTTPELSIEGLKNGEVDKVILCVVYPKLNDIVFKNLDKIRMSSLFHFNTMPMVIAEGAKGSRACSHPAPVELFKAAGITDKDITLVDSNSKAAQLVKENKYDLCVTTLKAAEKFDLKIIKDFGEVPMGWAVFERV</sequence>
<protein>
    <recommendedName>
        <fullName evidence="3">Prephenate dehydratase</fullName>
    </recommendedName>
</protein>
<reference evidence="1 2" key="1">
    <citation type="submission" date="2014-04" db="EMBL/GenBank/DDBJ databases">
        <title>The Genome Sequence of Acinetobacter baumanii BIDMC 57.</title>
        <authorList>
            <consortium name="The Broad Institute Genomics Platform"/>
            <consortium name="The Broad Institute Genome Sequencing Center for Infectious Disease"/>
            <person name="Murphy C."/>
            <person name="Cosimi L."/>
            <person name="Cerqueira G."/>
            <person name="Feldgarden M."/>
            <person name="Earl A."/>
            <person name="Spencer M.D."/>
            <person name="Fodor A."/>
            <person name="Sautter R.L."/>
            <person name="Hung D."/>
            <person name="Onderdonk A.B."/>
            <person name="Ernst C."/>
            <person name="Delaney M."/>
            <person name="DuBois A."/>
            <person name="Young S.K."/>
            <person name="Zeng Q."/>
            <person name="Gargeya S."/>
            <person name="Abouelleil A."/>
            <person name="Alvarado L."/>
            <person name="Chapman S.B."/>
            <person name="Gainer-Dewar J."/>
            <person name="Goldberg J."/>
            <person name="Griggs A."/>
            <person name="Gujja S."/>
            <person name="Hansen M."/>
            <person name="Howarth C."/>
            <person name="Imamovic A."/>
            <person name="Larimer J."/>
            <person name="Pearson M."/>
            <person name="Poon T.W."/>
            <person name="Priest M."/>
            <person name="Roberts A."/>
            <person name="Saif S."/>
            <person name="Shea T."/>
            <person name="Sykes S."/>
            <person name="Wortman J."/>
            <person name="Nusbaum C."/>
            <person name="Birren B."/>
        </authorList>
    </citation>
    <scope>NUCLEOTIDE SEQUENCE [LARGE SCALE GENOMIC DNA]</scope>
    <source>
        <strain evidence="1 2">BIDMC 57</strain>
    </source>
</reference>
<dbReference type="EMBL" id="JMUI01000001">
    <property type="protein sequence ID" value="KDM58220.1"/>
    <property type="molecule type" value="Genomic_DNA"/>
</dbReference>